<evidence type="ECO:0000313" key="7">
    <source>
        <dbReference type="EMBL" id="BAE44397.1"/>
    </source>
</evidence>
<dbReference type="InterPro" id="IPR003331">
    <property type="entry name" value="UDP_GlcNAc_Epimerase_2_dom"/>
</dbReference>
<dbReference type="PANTHER" id="PTHR43174">
    <property type="entry name" value="UDP-N-ACETYLGLUCOSAMINE 2-EPIMERASE"/>
    <property type="match status" value="1"/>
</dbReference>
<dbReference type="EC" id="5.1.3.14" evidence="3"/>
<keyword evidence="1 4" id="KW-0413">Isomerase</keyword>
<dbReference type="EMBL" id="AB120043">
    <property type="protein sequence ID" value="BAE44397.1"/>
    <property type="molecule type" value="Genomic_DNA"/>
</dbReference>
<dbReference type="Gene3D" id="3.40.50.2000">
    <property type="entry name" value="Glycogen Phosphorylase B"/>
    <property type="match status" value="2"/>
</dbReference>
<dbReference type="SUPFAM" id="SSF53756">
    <property type="entry name" value="UDP-Glycosyltransferase/glycogen phosphorylase"/>
    <property type="match status" value="1"/>
</dbReference>
<comment type="similarity">
    <text evidence="2 4">Belongs to the UDP-N-acetylglucosamine 2-epimerase family.</text>
</comment>
<feature type="compositionally biased region" description="Basic and acidic residues" evidence="5">
    <location>
        <begin position="376"/>
        <end position="388"/>
    </location>
</feature>
<evidence type="ECO:0000256" key="1">
    <source>
        <dbReference type="ARBA" id="ARBA00023235"/>
    </source>
</evidence>
<sequence length="413" mass="45124">MALRVGIVYGTRPEAIKLAPLVLALDADPGFEPVIITTGQHRDMLDEINELFGLRPRHNLDIMRPGQRLSAMASRIVGELGDPLLDELVDVAVVQGDTSTAFAAAYAAACERIPVAHLEAGLRTGDRFEPFPEEINRRLITQLADLHFAPTADAAGNLLAEGVRSDDVYVTGNTVIDAMHLVLDRPGDSANRELDAFTEGRQTVLLTMHRRESWGIPMGRVAAAVAELCRSRPTLRFVIPLHPNPEVRRVFRSHLSSLTQVLLCEPLRYSEFIRLMHRAVLVLTDSGGVQEEAPTLGKPVLVLRDRTERPEGIARAAPGWWAPTRHSSSKRSADCSTTPRRTRRCGVRASSATARGTPRHGAWRHCASAGCLPPTRRPDSGRTGDRGRPGPAPAGRCRTDRHRPGCRGTPGGR</sequence>
<gene>
    <name evidence="7" type="primary">kasQ</name>
</gene>
<evidence type="ECO:0000256" key="2">
    <source>
        <dbReference type="ARBA" id="ARBA00038209"/>
    </source>
</evidence>
<reference evidence="7" key="1">
    <citation type="journal article" date="2006" name="J. Antibiot.">
        <title>DNA sequencing and transcriptional analysis of the kasugamycin biosynthetic gene cluster from Streptomyces kasugaensis M338-M1.</title>
        <authorList>
            <person name="Ikeno S."/>
            <person name="Aoki D."/>
            <person name="Hamada M."/>
            <person name="Hori M."/>
            <person name="Tsuchiya K.S."/>
        </authorList>
    </citation>
    <scope>NUCLEOTIDE SEQUENCE</scope>
    <source>
        <strain evidence="7">M338-M1</strain>
    </source>
</reference>
<feature type="region of interest" description="Disordered" evidence="5">
    <location>
        <begin position="320"/>
        <end position="413"/>
    </location>
</feature>
<feature type="domain" description="UDP-N-acetylglucosamine 2-epimerase" evidence="6">
    <location>
        <begin position="24"/>
        <end position="317"/>
    </location>
</feature>
<dbReference type="CDD" id="cd03786">
    <property type="entry name" value="GTB_UDP-GlcNAc_2-Epimerase"/>
    <property type="match status" value="1"/>
</dbReference>
<dbReference type="NCBIfam" id="TIGR00236">
    <property type="entry name" value="wecB"/>
    <property type="match status" value="1"/>
</dbReference>
<organism evidence="7">
    <name type="scientific">Streptomyces kasugaensis</name>
    <dbReference type="NCBI Taxonomy" id="1946"/>
    <lineage>
        <taxon>Bacteria</taxon>
        <taxon>Bacillati</taxon>
        <taxon>Actinomycetota</taxon>
        <taxon>Actinomycetes</taxon>
        <taxon>Kitasatosporales</taxon>
        <taxon>Streptomycetaceae</taxon>
        <taxon>Streptomyces</taxon>
    </lineage>
</organism>
<dbReference type="InterPro" id="IPR029767">
    <property type="entry name" value="WecB-like"/>
</dbReference>
<accession>Q3V7C2</accession>
<evidence type="ECO:0000256" key="4">
    <source>
        <dbReference type="RuleBase" id="RU003513"/>
    </source>
</evidence>
<name>Q3V7C2_STRKA</name>
<dbReference type="Pfam" id="PF02350">
    <property type="entry name" value="Epimerase_2"/>
    <property type="match status" value="1"/>
</dbReference>
<proteinExistence type="inferred from homology"/>
<evidence type="ECO:0000256" key="3">
    <source>
        <dbReference type="ARBA" id="ARBA00038858"/>
    </source>
</evidence>
<evidence type="ECO:0000256" key="5">
    <source>
        <dbReference type="SAM" id="MobiDB-lite"/>
    </source>
</evidence>
<dbReference type="AlphaFoldDB" id="Q3V7C2"/>
<protein>
    <recommendedName>
        <fullName evidence="3">UDP-N-acetylglucosamine 2-epimerase (non-hydrolyzing)</fullName>
        <ecNumber evidence="3">5.1.3.14</ecNumber>
    </recommendedName>
</protein>
<dbReference type="GO" id="GO:0008761">
    <property type="term" value="F:UDP-N-acetylglucosamine 2-epimerase activity"/>
    <property type="evidence" value="ECO:0007669"/>
    <property type="project" value="UniProtKB-EC"/>
</dbReference>
<dbReference type="PANTHER" id="PTHR43174:SF2">
    <property type="entry name" value="UDP-N-ACETYLGLUCOSAMINE 2-EPIMERASE"/>
    <property type="match status" value="1"/>
</dbReference>
<evidence type="ECO:0000259" key="6">
    <source>
        <dbReference type="Pfam" id="PF02350"/>
    </source>
</evidence>